<proteinExistence type="predicted"/>
<reference evidence="7" key="1">
    <citation type="submission" date="2019-03" db="EMBL/GenBank/DDBJ databases">
        <title>WGS assembly of Setaria viridis.</title>
        <authorList>
            <person name="Huang P."/>
            <person name="Jenkins J."/>
            <person name="Grimwood J."/>
            <person name="Barry K."/>
            <person name="Healey A."/>
            <person name="Mamidi S."/>
            <person name="Sreedasyam A."/>
            <person name="Shu S."/>
            <person name="Feldman M."/>
            <person name="Wu J."/>
            <person name="Yu Y."/>
            <person name="Chen C."/>
            <person name="Johnson J."/>
            <person name="Rokhsar D."/>
            <person name="Baxter I."/>
            <person name="Schmutz J."/>
            <person name="Brutnell T."/>
            <person name="Kellogg E."/>
        </authorList>
    </citation>
    <scope>NUCLEOTIDE SEQUENCE [LARGE SCALE GENOMIC DNA]</scope>
</reference>
<keyword evidence="5" id="KW-0539">Nucleus</keyword>
<organism evidence="7 8">
    <name type="scientific">Setaria viridis</name>
    <name type="common">Green bristlegrass</name>
    <name type="synonym">Setaria italica subsp. viridis</name>
    <dbReference type="NCBI Taxonomy" id="4556"/>
    <lineage>
        <taxon>Eukaryota</taxon>
        <taxon>Viridiplantae</taxon>
        <taxon>Streptophyta</taxon>
        <taxon>Embryophyta</taxon>
        <taxon>Tracheophyta</taxon>
        <taxon>Spermatophyta</taxon>
        <taxon>Magnoliopsida</taxon>
        <taxon>Liliopsida</taxon>
        <taxon>Poales</taxon>
        <taxon>Poaceae</taxon>
        <taxon>PACMAD clade</taxon>
        <taxon>Panicoideae</taxon>
        <taxon>Panicodae</taxon>
        <taxon>Paniceae</taxon>
        <taxon>Cenchrinae</taxon>
        <taxon>Setaria</taxon>
    </lineage>
</organism>
<keyword evidence="2" id="KW-0805">Transcription regulation</keyword>
<gene>
    <name evidence="7" type="ORF">SEVIR_5G285200v2</name>
</gene>
<evidence type="ECO:0000256" key="5">
    <source>
        <dbReference type="ARBA" id="ARBA00023242"/>
    </source>
</evidence>
<dbReference type="InterPro" id="IPR016177">
    <property type="entry name" value="DNA-bd_dom_sf"/>
</dbReference>
<evidence type="ECO:0000256" key="3">
    <source>
        <dbReference type="ARBA" id="ARBA00023125"/>
    </source>
</evidence>
<dbReference type="GO" id="GO:0005634">
    <property type="term" value="C:nucleus"/>
    <property type="evidence" value="ECO:0007669"/>
    <property type="project" value="UniProtKB-SubCell"/>
</dbReference>
<evidence type="ECO:0000256" key="1">
    <source>
        <dbReference type="ARBA" id="ARBA00004123"/>
    </source>
</evidence>
<evidence type="ECO:0000313" key="7">
    <source>
        <dbReference type="EMBL" id="TKW16212.1"/>
    </source>
</evidence>
<dbReference type="GO" id="GO:0003700">
    <property type="term" value="F:DNA-binding transcription factor activity"/>
    <property type="evidence" value="ECO:0007669"/>
    <property type="project" value="InterPro"/>
</dbReference>
<dbReference type="PROSITE" id="PS51032">
    <property type="entry name" value="AP2_ERF"/>
    <property type="match status" value="1"/>
</dbReference>
<keyword evidence="8" id="KW-1185">Reference proteome</keyword>
<dbReference type="InterPro" id="IPR001471">
    <property type="entry name" value="AP2/ERF_dom"/>
</dbReference>
<accession>A0A4U6UL49</accession>
<keyword evidence="3" id="KW-0238">DNA-binding</keyword>
<dbReference type="PANTHER" id="PTHR31677:SF196">
    <property type="entry name" value="ETHYLENE-RESPONSIVE TRANSCRIPTION FACTOR ERF109"/>
    <property type="match status" value="1"/>
</dbReference>
<dbReference type="AlphaFoldDB" id="A0A4U6UL49"/>
<dbReference type="Gene3D" id="3.30.730.10">
    <property type="entry name" value="AP2/ERF domain"/>
    <property type="match status" value="1"/>
</dbReference>
<dbReference type="GO" id="GO:0003677">
    <property type="term" value="F:DNA binding"/>
    <property type="evidence" value="ECO:0007669"/>
    <property type="project" value="UniProtKB-KW"/>
</dbReference>
<evidence type="ECO:0000259" key="6">
    <source>
        <dbReference type="PROSITE" id="PS51032"/>
    </source>
</evidence>
<protein>
    <recommendedName>
        <fullName evidence="6">AP2/ERF domain-containing protein</fullName>
    </recommendedName>
</protein>
<dbReference type="InterPro" id="IPR036955">
    <property type="entry name" value="AP2/ERF_dom_sf"/>
</dbReference>
<dbReference type="Proteomes" id="UP000298652">
    <property type="component" value="Chromosome 5"/>
</dbReference>
<comment type="subcellular location">
    <subcellularLocation>
        <location evidence="1">Nucleus</location>
    </subcellularLocation>
</comment>
<dbReference type="SUPFAM" id="SSF54171">
    <property type="entry name" value="DNA-binding domain"/>
    <property type="match status" value="1"/>
</dbReference>
<sequence length="177" mass="18660">MAPAACACATCGADRCARGGYELLAAVGTGSNSDSDDGGDRAAVARGVGKLLRRRKGRVSKYRNGGHEASGRRRSATHIVPCWPGTFDTAEDATHAYDIAAVEFWGRRAKLNFHYNAAPALAPSWVPTSMYHLLQLLPESLHETCGLNASSAVHVALATAAPAGQHGVRPVPKEQNI</sequence>
<feature type="domain" description="AP2/ERF" evidence="6">
    <location>
        <begin position="44"/>
        <end position="114"/>
    </location>
</feature>
<evidence type="ECO:0000256" key="2">
    <source>
        <dbReference type="ARBA" id="ARBA00023015"/>
    </source>
</evidence>
<dbReference type="SMART" id="SM00380">
    <property type="entry name" value="AP2"/>
    <property type="match status" value="1"/>
</dbReference>
<dbReference type="PANTHER" id="PTHR31677">
    <property type="entry name" value="AP2 DOMAIN CLASS TRANSCRIPTION FACTOR"/>
    <property type="match status" value="1"/>
</dbReference>
<keyword evidence="4" id="KW-0804">Transcription</keyword>
<evidence type="ECO:0000313" key="8">
    <source>
        <dbReference type="Proteomes" id="UP000298652"/>
    </source>
</evidence>
<evidence type="ECO:0000256" key="4">
    <source>
        <dbReference type="ARBA" id="ARBA00023163"/>
    </source>
</evidence>
<dbReference type="EMBL" id="CM016556">
    <property type="protein sequence ID" value="TKW16212.1"/>
    <property type="molecule type" value="Genomic_DNA"/>
</dbReference>
<dbReference type="Gramene" id="TKW16212">
    <property type="protein sequence ID" value="TKW16212"/>
    <property type="gene ID" value="SEVIR_5G285200v2"/>
</dbReference>
<name>A0A4U6UL49_SETVI</name>